<dbReference type="AlphaFoldDB" id="A0AAF0DI61"/>
<accession>A0AAF0DI61</accession>
<evidence type="ECO:0000313" key="1">
    <source>
        <dbReference type="EMBL" id="WEW59040.1"/>
    </source>
</evidence>
<organism evidence="1 2">
    <name type="scientific">Emydomyces testavorans</name>
    <dbReference type="NCBI Taxonomy" id="2070801"/>
    <lineage>
        <taxon>Eukaryota</taxon>
        <taxon>Fungi</taxon>
        <taxon>Dikarya</taxon>
        <taxon>Ascomycota</taxon>
        <taxon>Pezizomycotina</taxon>
        <taxon>Eurotiomycetes</taxon>
        <taxon>Eurotiomycetidae</taxon>
        <taxon>Onygenales</taxon>
        <taxon>Nannizziopsiaceae</taxon>
        <taxon>Emydomyces</taxon>
    </lineage>
</organism>
<keyword evidence="2" id="KW-1185">Reference proteome</keyword>
<dbReference type="Proteomes" id="UP001219355">
    <property type="component" value="Chromosome 2"/>
</dbReference>
<name>A0AAF0DI61_9EURO</name>
<sequence>MLPLRLIPELSLKQLKQLIEATTDSEESDVKSEPKEARVKIIVNEALLNKPDNHGIDNTPQPRISNKQSQTLKDFSTLIDNEFMEVPHHQSEEQTLSQFATAFDLWCEQSGISHQQYTVLREVLNSVEDIDTLKILLNDLNDLKKKC</sequence>
<gene>
    <name evidence="1" type="ORF">PRK78_004508</name>
</gene>
<proteinExistence type="predicted"/>
<protein>
    <submittedName>
        <fullName evidence="1">Uncharacterized protein</fullName>
    </submittedName>
</protein>
<reference evidence="1" key="1">
    <citation type="submission" date="2023-03" db="EMBL/GenBank/DDBJ databases">
        <title>Emydomyces testavorans Genome Sequence.</title>
        <authorList>
            <person name="Hoyer L."/>
        </authorList>
    </citation>
    <scope>NUCLEOTIDE SEQUENCE</scope>
    <source>
        <strain evidence="1">16-2883</strain>
    </source>
</reference>
<dbReference type="EMBL" id="CP120628">
    <property type="protein sequence ID" value="WEW59040.1"/>
    <property type="molecule type" value="Genomic_DNA"/>
</dbReference>
<evidence type="ECO:0000313" key="2">
    <source>
        <dbReference type="Proteomes" id="UP001219355"/>
    </source>
</evidence>